<dbReference type="InterPro" id="IPR000477">
    <property type="entry name" value="RT_dom"/>
</dbReference>
<evidence type="ECO:0000256" key="1">
    <source>
        <dbReference type="ARBA" id="ARBA00012493"/>
    </source>
</evidence>
<dbReference type="SUPFAM" id="SSF56672">
    <property type="entry name" value="DNA/RNA polymerases"/>
    <property type="match status" value="1"/>
</dbReference>
<reference evidence="3 4" key="1">
    <citation type="submission" date="2018-11" db="EMBL/GenBank/DDBJ databases">
        <title>Haplotype-resolved cattle genomes.</title>
        <authorList>
            <person name="Low W.Y."/>
            <person name="Tearle R."/>
            <person name="Bickhart D.M."/>
            <person name="Rosen B.D."/>
            <person name="Koren S."/>
            <person name="Rhie A."/>
            <person name="Hiendleder S."/>
            <person name="Phillippy A.M."/>
            <person name="Smith T.P.L."/>
            <person name="Williams J.L."/>
        </authorList>
    </citation>
    <scope>NUCLEOTIDE SEQUENCE [LARGE SCALE GENOMIC DNA]</scope>
</reference>
<reference evidence="3" key="3">
    <citation type="submission" date="2025-09" db="UniProtKB">
        <authorList>
            <consortium name="Ensembl"/>
        </authorList>
    </citation>
    <scope>IDENTIFICATION</scope>
</reference>
<protein>
    <recommendedName>
        <fullName evidence="1">RNA-directed DNA polymerase</fullName>
        <ecNumber evidence="1">2.7.7.49</ecNumber>
    </recommendedName>
</protein>
<dbReference type="InterPro" id="IPR043502">
    <property type="entry name" value="DNA/RNA_pol_sf"/>
</dbReference>
<accession>A0A4W2EEK2</accession>
<evidence type="ECO:0000313" key="3">
    <source>
        <dbReference type="Ensembl" id="ENSBIXP00000035381.1"/>
    </source>
</evidence>
<dbReference type="PANTHER" id="PTHR47027">
    <property type="entry name" value="REVERSE TRANSCRIPTASE DOMAIN-CONTAINING PROTEIN"/>
    <property type="match status" value="1"/>
</dbReference>
<dbReference type="EC" id="2.7.7.49" evidence="1"/>
<keyword evidence="4" id="KW-1185">Reference proteome</keyword>
<evidence type="ECO:0000259" key="2">
    <source>
        <dbReference type="PROSITE" id="PS50878"/>
    </source>
</evidence>
<name>A0A4W2EEK2_BOBOX</name>
<dbReference type="Ensembl" id="ENSBIXT00000024330.1">
    <property type="protein sequence ID" value="ENSBIXP00000035381.1"/>
    <property type="gene ID" value="ENSBIXG00000018637.1"/>
</dbReference>
<evidence type="ECO:0000313" key="4">
    <source>
        <dbReference type="Proteomes" id="UP000314981"/>
    </source>
</evidence>
<dbReference type="Pfam" id="PF00078">
    <property type="entry name" value="RVT_1"/>
    <property type="match status" value="1"/>
</dbReference>
<dbReference type="PROSITE" id="PS50878">
    <property type="entry name" value="RT_POL"/>
    <property type="match status" value="1"/>
</dbReference>
<feature type="domain" description="Reverse transcriptase" evidence="2">
    <location>
        <begin position="1"/>
        <end position="146"/>
    </location>
</feature>
<dbReference type="Proteomes" id="UP000314981">
    <property type="component" value="Chromosome 13"/>
</dbReference>
<dbReference type="PANTHER" id="PTHR47027:SF8">
    <property type="entry name" value="RIBONUCLEASE H"/>
    <property type="match status" value="1"/>
</dbReference>
<sequence length="333" mass="37933">MGIPDHLACLLRNLYAGQEATVRTGHGKTDWFQIGKGVCQGCILSPCLFNLYAEYIMRNTGVEEAQAGIKIAGRNINNLRYADDTTLMAKSEEELKSLLMKVKEESEKVSLKLNIQKTKIMASGPITSWQIDGETVADFIFGGSKITADGDCSHEIKRRLLLGRKVMTNLDSILKSRDITLPTKVRLVKAMVFPVIMYGCESWTVKKAEHRRIDAFELWCWRRLLQVPWTARRFNQSILKETSPGCSFEGLMLRLKLQYFGHLMRRVDSLEKNLMLGGTGGRRRRGRQRMKWLDGVTNSKDMGLCELWELVMDREGWRASIHGVAKSRTRLSD</sequence>
<proteinExistence type="predicted"/>
<dbReference type="GO" id="GO:0003964">
    <property type="term" value="F:RNA-directed DNA polymerase activity"/>
    <property type="evidence" value="ECO:0007669"/>
    <property type="project" value="UniProtKB-EC"/>
</dbReference>
<dbReference type="OMA" id="NIVNIRW"/>
<organism evidence="3 4">
    <name type="scientific">Bos indicus x Bos taurus</name>
    <name type="common">Hybrid cattle</name>
    <dbReference type="NCBI Taxonomy" id="30522"/>
    <lineage>
        <taxon>Eukaryota</taxon>
        <taxon>Metazoa</taxon>
        <taxon>Chordata</taxon>
        <taxon>Craniata</taxon>
        <taxon>Vertebrata</taxon>
        <taxon>Euteleostomi</taxon>
        <taxon>Mammalia</taxon>
        <taxon>Eutheria</taxon>
        <taxon>Laurasiatheria</taxon>
        <taxon>Artiodactyla</taxon>
        <taxon>Ruminantia</taxon>
        <taxon>Pecora</taxon>
        <taxon>Bovidae</taxon>
        <taxon>Bovinae</taxon>
        <taxon>Bos</taxon>
    </lineage>
</organism>
<dbReference type="AlphaFoldDB" id="A0A4W2EEK2"/>
<reference evidence="3" key="2">
    <citation type="submission" date="2025-08" db="UniProtKB">
        <authorList>
            <consortium name="Ensembl"/>
        </authorList>
    </citation>
    <scope>IDENTIFICATION</scope>
</reference>